<evidence type="ECO:0000313" key="3">
    <source>
        <dbReference type="Proteomes" id="UP000807469"/>
    </source>
</evidence>
<keyword evidence="3" id="KW-1185">Reference proteome</keyword>
<evidence type="ECO:0000256" key="1">
    <source>
        <dbReference type="SAM" id="MobiDB-lite"/>
    </source>
</evidence>
<dbReference type="OrthoDB" id="3353673at2759"/>
<organism evidence="2 3">
    <name type="scientific">Pholiota conissans</name>
    <dbReference type="NCBI Taxonomy" id="109636"/>
    <lineage>
        <taxon>Eukaryota</taxon>
        <taxon>Fungi</taxon>
        <taxon>Dikarya</taxon>
        <taxon>Basidiomycota</taxon>
        <taxon>Agaricomycotina</taxon>
        <taxon>Agaricomycetes</taxon>
        <taxon>Agaricomycetidae</taxon>
        <taxon>Agaricales</taxon>
        <taxon>Agaricineae</taxon>
        <taxon>Strophariaceae</taxon>
        <taxon>Pholiota</taxon>
    </lineage>
</organism>
<sequence length="338" mass="38166">MSVYNKPLLPTNPASRPSTSHHAPQHINGHKRRITTDFPPGDLLPLSDRNAWYYPSLGHDSEEEELGAGLSEGNWGHKNSKGARWVRRGKITPWGPEMEDWEAEERARKRIKLLLPQERRSPSPPTLPHLARTPSPPLVSPYPTPNLHHTSYASFVLDKSITHTFRSSLLDELEHATNGLIEGEATVKRALGRLWQVMSEDPDAKSKIPDVSMVPKREDEDEEPDELDDQARRMARAPDLTPTAHKIFLLSYPSEAPPNNDPSHFAVPETQLATLEKNLATLRELQDDGREYVERLHEIREGLGDARAQRNVIWNLVRERAIKELQEAALATIAAQNV</sequence>
<dbReference type="AlphaFoldDB" id="A0A9P5YP55"/>
<reference evidence="2" key="1">
    <citation type="submission" date="2020-11" db="EMBL/GenBank/DDBJ databases">
        <authorList>
            <consortium name="DOE Joint Genome Institute"/>
            <person name="Ahrendt S."/>
            <person name="Riley R."/>
            <person name="Andreopoulos W."/>
            <person name="Labutti K."/>
            <person name="Pangilinan J."/>
            <person name="Ruiz-Duenas F.J."/>
            <person name="Barrasa J.M."/>
            <person name="Sanchez-Garcia M."/>
            <person name="Camarero S."/>
            <person name="Miyauchi S."/>
            <person name="Serrano A."/>
            <person name="Linde D."/>
            <person name="Babiker R."/>
            <person name="Drula E."/>
            <person name="Ayuso-Fernandez I."/>
            <person name="Pacheco R."/>
            <person name="Padilla G."/>
            <person name="Ferreira P."/>
            <person name="Barriuso J."/>
            <person name="Kellner H."/>
            <person name="Castanera R."/>
            <person name="Alfaro M."/>
            <person name="Ramirez L."/>
            <person name="Pisabarro A.G."/>
            <person name="Kuo A."/>
            <person name="Tritt A."/>
            <person name="Lipzen A."/>
            <person name="He G."/>
            <person name="Yan M."/>
            <person name="Ng V."/>
            <person name="Cullen D."/>
            <person name="Martin F."/>
            <person name="Rosso M.-N."/>
            <person name="Henrissat B."/>
            <person name="Hibbett D."/>
            <person name="Martinez A.T."/>
            <person name="Grigoriev I.V."/>
        </authorList>
    </citation>
    <scope>NUCLEOTIDE SEQUENCE</scope>
    <source>
        <strain evidence="2">CIRM-BRFM 674</strain>
    </source>
</reference>
<feature type="region of interest" description="Disordered" evidence="1">
    <location>
        <begin position="202"/>
        <end position="229"/>
    </location>
</feature>
<feature type="compositionally biased region" description="Polar residues" evidence="1">
    <location>
        <begin position="12"/>
        <end position="22"/>
    </location>
</feature>
<gene>
    <name evidence="2" type="ORF">BDN70DRAFT_844453</name>
</gene>
<comment type="caution">
    <text evidence="2">The sequence shown here is derived from an EMBL/GenBank/DDBJ whole genome shotgun (WGS) entry which is preliminary data.</text>
</comment>
<feature type="region of interest" description="Disordered" evidence="1">
    <location>
        <begin position="1"/>
        <end position="40"/>
    </location>
</feature>
<feature type="compositionally biased region" description="Acidic residues" evidence="1">
    <location>
        <begin position="219"/>
        <end position="228"/>
    </location>
</feature>
<protein>
    <recommendedName>
        <fullName evidence="4">Transcriptional regulatory protein RXT2 N-terminal domain-containing protein</fullName>
    </recommendedName>
</protein>
<evidence type="ECO:0000313" key="2">
    <source>
        <dbReference type="EMBL" id="KAF9472466.1"/>
    </source>
</evidence>
<accession>A0A9P5YP55</accession>
<name>A0A9P5YP55_9AGAR</name>
<feature type="region of interest" description="Disordered" evidence="1">
    <location>
        <begin position="116"/>
        <end position="142"/>
    </location>
</feature>
<dbReference type="EMBL" id="MU155532">
    <property type="protein sequence ID" value="KAF9472466.1"/>
    <property type="molecule type" value="Genomic_DNA"/>
</dbReference>
<dbReference type="Proteomes" id="UP000807469">
    <property type="component" value="Unassembled WGS sequence"/>
</dbReference>
<proteinExistence type="predicted"/>
<evidence type="ECO:0008006" key="4">
    <source>
        <dbReference type="Google" id="ProtNLM"/>
    </source>
</evidence>